<dbReference type="RefSeq" id="WP_092421011.1">
    <property type="nucleotide sequence ID" value="NZ_FPCK01000001.1"/>
</dbReference>
<evidence type="ECO:0000259" key="6">
    <source>
        <dbReference type="SMART" id="SM00062"/>
    </source>
</evidence>
<dbReference type="GO" id="GO:0016020">
    <property type="term" value="C:membrane"/>
    <property type="evidence" value="ECO:0007669"/>
    <property type="project" value="InterPro"/>
</dbReference>
<evidence type="ECO:0000259" key="7">
    <source>
        <dbReference type="SMART" id="SM00079"/>
    </source>
</evidence>
<dbReference type="EMBL" id="FPCK01000001">
    <property type="protein sequence ID" value="SFV29272.1"/>
    <property type="molecule type" value="Genomic_DNA"/>
</dbReference>
<dbReference type="OrthoDB" id="9807134at2"/>
<dbReference type="InterPro" id="IPR001320">
    <property type="entry name" value="Iontro_rcpt_C"/>
</dbReference>
<dbReference type="AlphaFoldDB" id="A0A1I7N3N7"/>
<dbReference type="SMART" id="SM00079">
    <property type="entry name" value="PBPe"/>
    <property type="match status" value="1"/>
</dbReference>
<dbReference type="STRING" id="429728.SAMN05216456_0714"/>
<comment type="subcellular location">
    <subcellularLocation>
        <location evidence="1">Cell envelope</location>
    </subcellularLocation>
</comment>
<name>A0A1I7N3N7_9HYPH</name>
<evidence type="ECO:0000256" key="2">
    <source>
        <dbReference type="ARBA" id="ARBA00010333"/>
    </source>
</evidence>
<protein>
    <submittedName>
        <fullName evidence="8">Polar amino acid transport system substrate-binding protein</fullName>
    </submittedName>
</protein>
<dbReference type="PANTHER" id="PTHR35936">
    <property type="entry name" value="MEMBRANE-BOUND LYTIC MUREIN TRANSGLYCOSYLASE F"/>
    <property type="match status" value="1"/>
</dbReference>
<organism evidence="8 9">
    <name type="scientific">Devosia crocina</name>
    <dbReference type="NCBI Taxonomy" id="429728"/>
    <lineage>
        <taxon>Bacteria</taxon>
        <taxon>Pseudomonadati</taxon>
        <taxon>Pseudomonadota</taxon>
        <taxon>Alphaproteobacteria</taxon>
        <taxon>Hyphomicrobiales</taxon>
        <taxon>Devosiaceae</taxon>
        <taxon>Devosia</taxon>
    </lineage>
</organism>
<dbReference type="PANTHER" id="PTHR35936:SF17">
    <property type="entry name" value="ARGININE-BINDING EXTRACELLULAR PROTEIN ARTP"/>
    <property type="match status" value="1"/>
</dbReference>
<evidence type="ECO:0000256" key="5">
    <source>
        <dbReference type="SAM" id="SignalP"/>
    </source>
</evidence>
<keyword evidence="9" id="KW-1185">Reference proteome</keyword>
<evidence type="ECO:0000313" key="9">
    <source>
        <dbReference type="Proteomes" id="UP000199074"/>
    </source>
</evidence>
<feature type="signal peptide" evidence="5">
    <location>
        <begin position="1"/>
        <end position="20"/>
    </location>
</feature>
<evidence type="ECO:0000256" key="4">
    <source>
        <dbReference type="RuleBase" id="RU003744"/>
    </source>
</evidence>
<keyword evidence="3 5" id="KW-0732">Signal</keyword>
<evidence type="ECO:0000256" key="3">
    <source>
        <dbReference type="ARBA" id="ARBA00022729"/>
    </source>
</evidence>
<dbReference type="Proteomes" id="UP000199074">
    <property type="component" value="Unassembled WGS sequence"/>
</dbReference>
<dbReference type="SUPFAM" id="SSF53850">
    <property type="entry name" value="Periplasmic binding protein-like II"/>
    <property type="match status" value="1"/>
</dbReference>
<evidence type="ECO:0000256" key="1">
    <source>
        <dbReference type="ARBA" id="ARBA00004196"/>
    </source>
</evidence>
<feature type="domain" description="Ionotropic glutamate receptor C-terminal" evidence="7">
    <location>
        <begin position="23"/>
        <end position="243"/>
    </location>
</feature>
<accession>A0A1I7N3N7</accession>
<dbReference type="InterPro" id="IPR018313">
    <property type="entry name" value="SBP_3_CS"/>
</dbReference>
<dbReference type="PROSITE" id="PS01039">
    <property type="entry name" value="SBP_BACTERIAL_3"/>
    <property type="match status" value="1"/>
</dbReference>
<dbReference type="InterPro" id="IPR001638">
    <property type="entry name" value="Solute-binding_3/MltF_N"/>
</dbReference>
<dbReference type="SMART" id="SM00062">
    <property type="entry name" value="PBPb"/>
    <property type="match status" value="1"/>
</dbReference>
<comment type="similarity">
    <text evidence="2 4">Belongs to the bacterial solute-binding protein 3 family.</text>
</comment>
<dbReference type="GO" id="GO:0030313">
    <property type="term" value="C:cell envelope"/>
    <property type="evidence" value="ECO:0007669"/>
    <property type="project" value="UniProtKB-SubCell"/>
</dbReference>
<gene>
    <name evidence="8" type="ORF">SAMN05216456_0714</name>
</gene>
<dbReference type="GO" id="GO:0015276">
    <property type="term" value="F:ligand-gated monoatomic ion channel activity"/>
    <property type="evidence" value="ECO:0007669"/>
    <property type="project" value="InterPro"/>
</dbReference>
<sequence>MKKIMLAAAATLALGSTAMAQETVRIATEGAYAPWNFLDDSGNPAGYEIELGNAICETAGVTCEWIINDWDSIIPNLLAGNYDLIMAGMSITDERLQTIEFTEPYFPPDPSKFAAAPGASIDFAELSGVRLGVQSGTIQASYAQDNYASANTVVTFATADQAMADLAAGNLDLILADGAYLDPVVAASGGAFEFVGEDILIGNGYGGGLRKEDTELKATLDEALAALKADGSVDALIAKWFDGRGPFFAE</sequence>
<feature type="domain" description="Solute-binding protein family 3/N-terminal" evidence="6">
    <location>
        <begin position="23"/>
        <end position="244"/>
    </location>
</feature>
<feature type="chain" id="PRO_5011711517" evidence="5">
    <location>
        <begin position="21"/>
        <end position="250"/>
    </location>
</feature>
<dbReference type="Gene3D" id="3.40.190.10">
    <property type="entry name" value="Periplasmic binding protein-like II"/>
    <property type="match status" value="2"/>
</dbReference>
<reference evidence="8 9" key="1">
    <citation type="submission" date="2016-10" db="EMBL/GenBank/DDBJ databases">
        <authorList>
            <person name="de Groot N.N."/>
        </authorList>
    </citation>
    <scope>NUCLEOTIDE SEQUENCE [LARGE SCALE GENOMIC DNA]</scope>
    <source>
        <strain evidence="8 9">IPL20</strain>
    </source>
</reference>
<proteinExistence type="inferred from homology"/>
<evidence type="ECO:0000313" key="8">
    <source>
        <dbReference type="EMBL" id="SFV29272.1"/>
    </source>
</evidence>
<dbReference type="Pfam" id="PF00497">
    <property type="entry name" value="SBP_bac_3"/>
    <property type="match status" value="1"/>
</dbReference>